<name>A0A0F9CLE4_9ZZZZ</name>
<feature type="compositionally biased region" description="Basic residues" evidence="1">
    <location>
        <begin position="8"/>
        <end position="22"/>
    </location>
</feature>
<feature type="non-terminal residue" evidence="2">
    <location>
        <position position="22"/>
    </location>
</feature>
<feature type="region of interest" description="Disordered" evidence="1">
    <location>
        <begin position="1"/>
        <end position="22"/>
    </location>
</feature>
<accession>A0A0F9CLE4</accession>
<dbReference type="EMBL" id="LAZR01043672">
    <property type="protein sequence ID" value="KKL06511.1"/>
    <property type="molecule type" value="Genomic_DNA"/>
</dbReference>
<gene>
    <name evidence="2" type="ORF">LCGC14_2595270</name>
</gene>
<comment type="caution">
    <text evidence="2">The sequence shown here is derived from an EMBL/GenBank/DDBJ whole genome shotgun (WGS) entry which is preliminary data.</text>
</comment>
<organism evidence="2">
    <name type="scientific">marine sediment metagenome</name>
    <dbReference type="NCBI Taxonomy" id="412755"/>
    <lineage>
        <taxon>unclassified sequences</taxon>
        <taxon>metagenomes</taxon>
        <taxon>ecological metagenomes</taxon>
    </lineage>
</organism>
<sequence length="22" mass="2702">MKVGMQKPGHKYKSRKKLKSRW</sequence>
<proteinExistence type="predicted"/>
<evidence type="ECO:0000313" key="2">
    <source>
        <dbReference type="EMBL" id="KKL06511.1"/>
    </source>
</evidence>
<evidence type="ECO:0000256" key="1">
    <source>
        <dbReference type="SAM" id="MobiDB-lite"/>
    </source>
</evidence>
<dbReference type="AlphaFoldDB" id="A0A0F9CLE4"/>
<reference evidence="2" key="1">
    <citation type="journal article" date="2015" name="Nature">
        <title>Complex archaea that bridge the gap between prokaryotes and eukaryotes.</title>
        <authorList>
            <person name="Spang A."/>
            <person name="Saw J.H."/>
            <person name="Jorgensen S.L."/>
            <person name="Zaremba-Niedzwiedzka K."/>
            <person name="Martijn J."/>
            <person name="Lind A.E."/>
            <person name="van Eijk R."/>
            <person name="Schleper C."/>
            <person name="Guy L."/>
            <person name="Ettema T.J."/>
        </authorList>
    </citation>
    <scope>NUCLEOTIDE SEQUENCE</scope>
</reference>
<protein>
    <submittedName>
        <fullName evidence="2">Uncharacterized protein</fullName>
    </submittedName>
</protein>